<keyword evidence="4" id="KW-1185">Reference proteome</keyword>
<evidence type="ECO:0000313" key="4">
    <source>
        <dbReference type="Proteomes" id="UP000641386"/>
    </source>
</evidence>
<dbReference type="EMBL" id="BNBC01000053">
    <property type="protein sequence ID" value="GHF08317.1"/>
    <property type="molecule type" value="Genomic_DNA"/>
</dbReference>
<evidence type="ECO:0000313" key="3">
    <source>
        <dbReference type="EMBL" id="GHF08317.1"/>
    </source>
</evidence>
<name>A0A919E2Y0_9ACTN</name>
<protein>
    <submittedName>
        <fullName evidence="3">Uncharacterized protein</fullName>
    </submittedName>
</protein>
<dbReference type="Proteomes" id="UP000641386">
    <property type="component" value="Unassembled WGS sequence"/>
</dbReference>
<organism evidence="3 4">
    <name type="scientific">Streptomyces spiralis</name>
    <dbReference type="NCBI Taxonomy" id="66376"/>
    <lineage>
        <taxon>Bacteria</taxon>
        <taxon>Bacillati</taxon>
        <taxon>Actinomycetota</taxon>
        <taxon>Actinomycetes</taxon>
        <taxon>Kitasatosporales</taxon>
        <taxon>Streptomycetaceae</taxon>
        <taxon>Streptomyces</taxon>
    </lineage>
</organism>
<feature type="signal peptide" evidence="2">
    <location>
        <begin position="1"/>
        <end position="33"/>
    </location>
</feature>
<evidence type="ECO:0000256" key="1">
    <source>
        <dbReference type="SAM" id="MobiDB-lite"/>
    </source>
</evidence>
<reference evidence="3" key="2">
    <citation type="submission" date="2020-09" db="EMBL/GenBank/DDBJ databases">
        <authorList>
            <person name="Sun Q."/>
            <person name="Ohkuma M."/>
        </authorList>
    </citation>
    <scope>NUCLEOTIDE SEQUENCE</scope>
    <source>
        <strain evidence="3">JCM 3302</strain>
    </source>
</reference>
<feature type="compositionally biased region" description="Basic residues" evidence="1">
    <location>
        <begin position="91"/>
        <end position="102"/>
    </location>
</feature>
<gene>
    <name evidence="3" type="ORF">GCM10014715_75310</name>
</gene>
<feature type="chain" id="PRO_5037104418" evidence="2">
    <location>
        <begin position="34"/>
        <end position="102"/>
    </location>
</feature>
<dbReference type="AlphaFoldDB" id="A0A919E2Y0"/>
<accession>A0A919E2Y0</accession>
<dbReference type="RefSeq" id="WP_229904004.1">
    <property type="nucleotide sequence ID" value="NZ_BNBC01000053.1"/>
</dbReference>
<feature type="compositionally biased region" description="Basic and acidic residues" evidence="1">
    <location>
        <begin position="66"/>
        <end position="90"/>
    </location>
</feature>
<keyword evidence="2" id="KW-0732">Signal</keyword>
<reference evidence="3" key="1">
    <citation type="journal article" date="2014" name="Int. J. Syst. Evol. Microbiol.">
        <title>Complete genome sequence of Corynebacterium casei LMG S-19264T (=DSM 44701T), isolated from a smear-ripened cheese.</title>
        <authorList>
            <consortium name="US DOE Joint Genome Institute (JGI-PGF)"/>
            <person name="Walter F."/>
            <person name="Albersmeier A."/>
            <person name="Kalinowski J."/>
            <person name="Ruckert C."/>
        </authorList>
    </citation>
    <scope>NUCLEOTIDE SEQUENCE</scope>
    <source>
        <strain evidence="3">JCM 3302</strain>
    </source>
</reference>
<evidence type="ECO:0000256" key="2">
    <source>
        <dbReference type="SAM" id="SignalP"/>
    </source>
</evidence>
<proteinExistence type="predicted"/>
<sequence length="102" mass="9755">MTGHIGRIGGRQVVAVLALGGGLLLGPVLSAQAAEDNAMAPGDAGPVPTALEAAHDLVSPVLNADDGDRGGKGQEGKGHGKGSGKGEHGGKGHGKGKGKGHG</sequence>
<comment type="caution">
    <text evidence="3">The sequence shown here is derived from an EMBL/GenBank/DDBJ whole genome shotgun (WGS) entry which is preliminary data.</text>
</comment>
<feature type="region of interest" description="Disordered" evidence="1">
    <location>
        <begin position="58"/>
        <end position="102"/>
    </location>
</feature>